<dbReference type="GO" id="GO:0005737">
    <property type="term" value="C:cytoplasm"/>
    <property type="evidence" value="ECO:0007669"/>
    <property type="project" value="TreeGrafter"/>
</dbReference>
<evidence type="ECO:0000313" key="9">
    <source>
        <dbReference type="Proteomes" id="UP000593572"/>
    </source>
</evidence>
<accession>A0A7J8LCY7</accession>
<feature type="domain" description="Translation initiation factor IF- 2" evidence="6">
    <location>
        <begin position="106"/>
        <end position="200"/>
    </location>
</feature>
<comment type="similarity">
    <text evidence="1">Belongs to the TRAFAC class translation factor GTPase superfamily. Classic translation factor GTPase family. IF-2 subfamily.</text>
</comment>
<feature type="non-terminal residue" evidence="8">
    <location>
        <position position="1"/>
    </location>
</feature>
<evidence type="ECO:0000259" key="7">
    <source>
        <dbReference type="Pfam" id="PF22042"/>
    </source>
</evidence>
<dbReference type="InterPro" id="IPR015760">
    <property type="entry name" value="TIF_IF2"/>
</dbReference>
<dbReference type="Gene3D" id="3.40.50.10050">
    <property type="entry name" value="Translation initiation factor IF- 2, domain 3"/>
    <property type="match status" value="1"/>
</dbReference>
<keyword evidence="4" id="KW-0648">Protein biosynthesis</keyword>
<dbReference type="InterPro" id="IPR044145">
    <property type="entry name" value="IF2_II"/>
</dbReference>
<feature type="non-terminal residue" evidence="8">
    <location>
        <position position="271"/>
    </location>
</feature>
<keyword evidence="3" id="KW-0547">Nucleotide-binding</keyword>
<dbReference type="CDD" id="cd03702">
    <property type="entry name" value="IF2_mtIF2_II"/>
    <property type="match status" value="1"/>
</dbReference>
<proteinExistence type="inferred from homology"/>
<protein>
    <recommendedName>
        <fullName evidence="10">Translation initiation factor IF- 2 domain-containing protein</fullName>
    </recommendedName>
</protein>
<evidence type="ECO:0000256" key="5">
    <source>
        <dbReference type="ARBA" id="ARBA00023134"/>
    </source>
</evidence>
<dbReference type="SUPFAM" id="SSF52156">
    <property type="entry name" value="Initiation factor IF2/eIF5b, domain 3"/>
    <property type="match status" value="1"/>
</dbReference>
<dbReference type="Proteomes" id="UP000593572">
    <property type="component" value="Unassembled WGS sequence"/>
</dbReference>
<dbReference type="PANTHER" id="PTHR43381:SF5">
    <property type="entry name" value="TR-TYPE G DOMAIN-CONTAINING PROTEIN"/>
    <property type="match status" value="1"/>
</dbReference>
<dbReference type="GO" id="GO:0003743">
    <property type="term" value="F:translation initiation factor activity"/>
    <property type="evidence" value="ECO:0007669"/>
    <property type="project" value="UniProtKB-KW"/>
</dbReference>
<dbReference type="InterPro" id="IPR053905">
    <property type="entry name" value="EF-G-like_DII"/>
</dbReference>
<evidence type="ECO:0000259" key="6">
    <source>
        <dbReference type="Pfam" id="PF11987"/>
    </source>
</evidence>
<dbReference type="GO" id="GO:0005525">
    <property type="term" value="F:GTP binding"/>
    <property type="evidence" value="ECO:0007669"/>
    <property type="project" value="UniProtKB-KW"/>
</dbReference>
<dbReference type="Pfam" id="PF22042">
    <property type="entry name" value="EF-G_D2"/>
    <property type="match status" value="1"/>
</dbReference>
<sequence length="271" mass="29035">NGTLKRGDVVVCGEAFGKVRALFDDGGNRVDEAGPSIPVQVIGLNNVPLAGDEFEVVDSLDVAREKAEACAEFLRNERMSAKAGDGKVTLSSLASAVSAGKLSGLDLHQLNIILKVDLQGSIEAVRQALQVLPQDNVTLKFLLEATGDVSTSDVDLAVASKAIILGFNVKTPGPVKSYAENKGVEIRLYRVIYELIDDVRNAMEGLLEPVEGNGKKEEERGGWGGEEGAWPLFGKVENGKNGSWRETLNKYQLALQRFGPFSAVVVVVLLD</sequence>
<dbReference type="InterPro" id="IPR036925">
    <property type="entry name" value="TIF_IF2_dom3_sf"/>
</dbReference>
<dbReference type="PANTHER" id="PTHR43381">
    <property type="entry name" value="TRANSLATION INITIATION FACTOR IF-2-RELATED"/>
    <property type="match status" value="1"/>
</dbReference>
<evidence type="ECO:0008006" key="10">
    <source>
        <dbReference type="Google" id="ProtNLM"/>
    </source>
</evidence>
<dbReference type="EMBL" id="JABEZX010000002">
    <property type="protein sequence ID" value="MBA0550307.1"/>
    <property type="molecule type" value="Genomic_DNA"/>
</dbReference>
<keyword evidence="2" id="KW-0396">Initiation factor</keyword>
<keyword evidence="9" id="KW-1185">Reference proteome</keyword>
<name>A0A7J8LCY7_9ROSI</name>
<keyword evidence="5" id="KW-0342">GTP-binding</keyword>
<dbReference type="Pfam" id="PF11987">
    <property type="entry name" value="IF-2"/>
    <property type="match status" value="1"/>
</dbReference>
<feature type="domain" description="Elongation factor G-like" evidence="7">
    <location>
        <begin position="1"/>
        <end position="56"/>
    </location>
</feature>
<comment type="caution">
    <text evidence="8">The sequence shown here is derived from an EMBL/GenBank/DDBJ whole genome shotgun (WGS) entry which is preliminary data.</text>
</comment>
<reference evidence="8 9" key="1">
    <citation type="journal article" date="2019" name="Genome Biol. Evol.">
        <title>Insights into the evolution of the New World diploid cottons (Gossypium, subgenus Houzingenia) based on genome sequencing.</title>
        <authorList>
            <person name="Grover C.E."/>
            <person name="Arick M.A. 2nd"/>
            <person name="Thrash A."/>
            <person name="Conover J.L."/>
            <person name="Sanders W.S."/>
            <person name="Peterson D.G."/>
            <person name="Frelichowski J.E."/>
            <person name="Scheffler J.A."/>
            <person name="Scheffler B.E."/>
            <person name="Wendel J.F."/>
        </authorList>
    </citation>
    <scope>NUCLEOTIDE SEQUENCE [LARGE SCALE GENOMIC DNA]</scope>
    <source>
        <strain evidence="8">157</strain>
        <tissue evidence="8">Leaf</tissue>
    </source>
</reference>
<dbReference type="Gene3D" id="2.40.30.10">
    <property type="entry name" value="Translation factors"/>
    <property type="match status" value="1"/>
</dbReference>
<dbReference type="InterPro" id="IPR023115">
    <property type="entry name" value="TIF_IF2_dom3"/>
</dbReference>
<gene>
    <name evidence="8" type="ORF">Golob_021263</name>
</gene>
<dbReference type="SUPFAM" id="SSF50447">
    <property type="entry name" value="Translation proteins"/>
    <property type="match status" value="1"/>
</dbReference>
<evidence type="ECO:0000256" key="2">
    <source>
        <dbReference type="ARBA" id="ARBA00022540"/>
    </source>
</evidence>
<evidence type="ECO:0000256" key="4">
    <source>
        <dbReference type="ARBA" id="ARBA00022917"/>
    </source>
</evidence>
<dbReference type="InterPro" id="IPR009000">
    <property type="entry name" value="Transl_B-barrel_sf"/>
</dbReference>
<dbReference type="FunFam" id="3.40.50.10050:FF:000001">
    <property type="entry name" value="Translation initiation factor IF-2"/>
    <property type="match status" value="1"/>
</dbReference>
<evidence type="ECO:0000313" key="8">
    <source>
        <dbReference type="EMBL" id="MBA0550307.1"/>
    </source>
</evidence>
<dbReference type="AlphaFoldDB" id="A0A7J8LCY7"/>
<organism evidence="8 9">
    <name type="scientific">Gossypium lobatum</name>
    <dbReference type="NCBI Taxonomy" id="34289"/>
    <lineage>
        <taxon>Eukaryota</taxon>
        <taxon>Viridiplantae</taxon>
        <taxon>Streptophyta</taxon>
        <taxon>Embryophyta</taxon>
        <taxon>Tracheophyta</taxon>
        <taxon>Spermatophyta</taxon>
        <taxon>Magnoliopsida</taxon>
        <taxon>eudicotyledons</taxon>
        <taxon>Gunneridae</taxon>
        <taxon>Pentapetalae</taxon>
        <taxon>rosids</taxon>
        <taxon>malvids</taxon>
        <taxon>Malvales</taxon>
        <taxon>Malvaceae</taxon>
        <taxon>Malvoideae</taxon>
        <taxon>Gossypium</taxon>
    </lineage>
</organism>
<evidence type="ECO:0000256" key="1">
    <source>
        <dbReference type="ARBA" id="ARBA00007733"/>
    </source>
</evidence>
<evidence type="ECO:0000256" key="3">
    <source>
        <dbReference type="ARBA" id="ARBA00022741"/>
    </source>
</evidence>